<dbReference type="OrthoDB" id="301452at2759"/>
<feature type="region of interest" description="Disordered" evidence="1">
    <location>
        <begin position="94"/>
        <end position="371"/>
    </location>
</feature>
<evidence type="ECO:0000313" key="2">
    <source>
        <dbReference type="EMBL" id="KAG9391505.1"/>
    </source>
</evidence>
<evidence type="ECO:0000256" key="1">
    <source>
        <dbReference type="SAM" id="MobiDB-lite"/>
    </source>
</evidence>
<feature type="compositionally biased region" description="Basic and acidic residues" evidence="1">
    <location>
        <begin position="135"/>
        <end position="154"/>
    </location>
</feature>
<evidence type="ECO:0000313" key="3">
    <source>
        <dbReference type="Proteomes" id="UP000717585"/>
    </source>
</evidence>
<organism evidence="2 3">
    <name type="scientific">Carpediemonas membranifera</name>
    <dbReference type="NCBI Taxonomy" id="201153"/>
    <lineage>
        <taxon>Eukaryota</taxon>
        <taxon>Metamonada</taxon>
        <taxon>Carpediemonas-like organisms</taxon>
        <taxon>Carpediemonas</taxon>
    </lineage>
</organism>
<comment type="caution">
    <text evidence="2">The sequence shown here is derived from an EMBL/GenBank/DDBJ whole genome shotgun (WGS) entry which is preliminary data.</text>
</comment>
<feature type="compositionally biased region" description="Pro residues" evidence="1">
    <location>
        <begin position="320"/>
        <end position="332"/>
    </location>
</feature>
<dbReference type="Proteomes" id="UP000717585">
    <property type="component" value="Unassembled WGS sequence"/>
</dbReference>
<proteinExistence type="predicted"/>
<feature type="compositionally biased region" description="Pro residues" evidence="1">
    <location>
        <begin position="189"/>
        <end position="199"/>
    </location>
</feature>
<reference evidence="2" key="1">
    <citation type="submission" date="2021-05" db="EMBL/GenBank/DDBJ databases">
        <title>A free-living protist that lacks canonical eukaryotic 1 DNA replication and segregation systems.</title>
        <authorList>
            <person name="Salas-Leiva D.E."/>
            <person name="Tromer E.C."/>
            <person name="Curtis B.A."/>
            <person name="Jerlstrom-Hultqvist J."/>
            <person name="Kolisko M."/>
            <person name="Yi Z."/>
            <person name="Salas-Leiva J.S."/>
            <person name="Gallot-Lavallee L."/>
            <person name="Kops G.J.P.L."/>
            <person name="Archibald J.M."/>
            <person name="Simpson A.G.B."/>
            <person name="Roger A.J."/>
        </authorList>
    </citation>
    <scope>NUCLEOTIDE SEQUENCE</scope>
    <source>
        <strain evidence="2">BICM</strain>
    </source>
</reference>
<dbReference type="AlphaFoldDB" id="A0A8J6ASU0"/>
<gene>
    <name evidence="2" type="ORF">J8273_6267</name>
</gene>
<feature type="region of interest" description="Disordered" evidence="1">
    <location>
        <begin position="1"/>
        <end position="26"/>
    </location>
</feature>
<keyword evidence="3" id="KW-1185">Reference proteome</keyword>
<feature type="compositionally biased region" description="Basic and acidic residues" evidence="1">
    <location>
        <begin position="1"/>
        <end position="13"/>
    </location>
</feature>
<dbReference type="EMBL" id="JAHDYR010000053">
    <property type="protein sequence ID" value="KAG9391505.1"/>
    <property type="molecule type" value="Genomic_DNA"/>
</dbReference>
<feature type="compositionally biased region" description="Polar residues" evidence="1">
    <location>
        <begin position="238"/>
        <end position="258"/>
    </location>
</feature>
<dbReference type="PANTHER" id="PTHR37028">
    <property type="entry name" value="UNNAMED PRODUCT-RELATED"/>
    <property type="match status" value="1"/>
</dbReference>
<protein>
    <submittedName>
        <fullName evidence="2">Uncharacterized protein</fullName>
    </submittedName>
</protein>
<sequence length="392" mass="43701">MGVIKKPEPEKAPSQENEEHDDPHPMMLPFVERMSAWAKLSEKNRRIAEMKKAQAEAEVLTFKPKIHSKSKHRETDIYEYDRMRMEIRDRRLEAMRRQKQAEEEQEITFQPNITPNSERLAAKRDTRSFVASQREWSHRVQRKLQEKREQKDKAEEEELTFTPKINKHSERILKKAAHASPTRHTTTTPPGPKPGPYQPYTPVKRSPVSRIPQPKPPSFTTAGSGRVSIESSAWAGPSSGQPGASVSGIYNNGSSGVSAVTEYGVTSKPVTPFDSLYQQAELERERRRTRRAAHTRPDPAPAPAAPRKITSAALELWGPGPHPPPRPLPVSPKPLNATLLTPVGAGQSGSGEGFREFGGSTGKNDDDDIDSQLESLAATLVELDAEQAKLER</sequence>
<dbReference type="PANTHER" id="PTHR37028:SF4">
    <property type="entry name" value="ALMS MOTIF DOMAIN-CONTAINING PROTEIN"/>
    <property type="match status" value="1"/>
</dbReference>
<accession>A0A8J6ASU0</accession>
<name>A0A8J6ASU0_9EUKA</name>
<feature type="compositionally biased region" description="Polar residues" evidence="1">
    <location>
        <begin position="107"/>
        <end position="117"/>
    </location>
</feature>